<proteinExistence type="predicted"/>
<dbReference type="RefSeq" id="WP_224608183.1">
    <property type="nucleotide sequence ID" value="NZ_JAIQXV010000008.1"/>
</dbReference>
<keyword evidence="2" id="KW-1185">Reference proteome</keyword>
<sequence>MNHTIQTQFEAALNDLQRLLAQIPDHTGVAGVIVVTRTPEPGEPAPTQPGFVAQTGALPGRTLQTLADCLGSREWHGPAEERLAALAALARFGLDLSPQLIGGRPELTCAKEQLGTLVRALQTVGKASRA</sequence>
<dbReference type="Proteomes" id="UP001596317">
    <property type="component" value="Unassembled WGS sequence"/>
</dbReference>
<reference evidence="2" key="1">
    <citation type="journal article" date="2019" name="Int. J. Syst. Evol. Microbiol.">
        <title>The Global Catalogue of Microorganisms (GCM) 10K type strain sequencing project: providing services to taxonomists for standard genome sequencing and annotation.</title>
        <authorList>
            <consortium name="The Broad Institute Genomics Platform"/>
            <consortium name="The Broad Institute Genome Sequencing Center for Infectious Disease"/>
            <person name="Wu L."/>
            <person name="Ma J."/>
        </authorList>
    </citation>
    <scope>NUCLEOTIDE SEQUENCE [LARGE SCALE GENOMIC DNA]</scope>
    <source>
        <strain evidence="2">CCUG 63830</strain>
    </source>
</reference>
<evidence type="ECO:0000313" key="2">
    <source>
        <dbReference type="Proteomes" id="UP001596317"/>
    </source>
</evidence>
<name>A0ABW1ZM71_9DEIO</name>
<protein>
    <submittedName>
        <fullName evidence="1">Uncharacterized protein</fullName>
    </submittedName>
</protein>
<dbReference type="EMBL" id="JBHSWB010000001">
    <property type="protein sequence ID" value="MFC6661520.1"/>
    <property type="molecule type" value="Genomic_DNA"/>
</dbReference>
<comment type="caution">
    <text evidence="1">The sequence shown here is derived from an EMBL/GenBank/DDBJ whole genome shotgun (WGS) entry which is preliminary data.</text>
</comment>
<gene>
    <name evidence="1" type="ORF">ACFP90_15115</name>
</gene>
<accession>A0ABW1ZM71</accession>
<evidence type="ECO:0000313" key="1">
    <source>
        <dbReference type="EMBL" id="MFC6661520.1"/>
    </source>
</evidence>
<organism evidence="1 2">
    <name type="scientific">Deinococcus multiflagellatus</name>
    <dbReference type="NCBI Taxonomy" id="1656887"/>
    <lineage>
        <taxon>Bacteria</taxon>
        <taxon>Thermotogati</taxon>
        <taxon>Deinococcota</taxon>
        <taxon>Deinococci</taxon>
        <taxon>Deinococcales</taxon>
        <taxon>Deinococcaceae</taxon>
        <taxon>Deinococcus</taxon>
    </lineage>
</organism>